<protein>
    <recommendedName>
        <fullName evidence="9">Transport permease protein</fullName>
    </recommendedName>
</protein>
<evidence type="ECO:0000256" key="3">
    <source>
        <dbReference type="ARBA" id="ARBA00022448"/>
    </source>
</evidence>
<dbReference type="PROSITE" id="PS51012">
    <property type="entry name" value="ABC_TM2"/>
    <property type="match status" value="1"/>
</dbReference>
<organism evidence="11 12">
    <name type="scientific">Formosa undariae</name>
    <dbReference type="NCBI Taxonomy" id="1325436"/>
    <lineage>
        <taxon>Bacteria</taxon>
        <taxon>Pseudomonadati</taxon>
        <taxon>Bacteroidota</taxon>
        <taxon>Flavobacteriia</taxon>
        <taxon>Flavobacteriales</taxon>
        <taxon>Flavobacteriaceae</taxon>
        <taxon>Formosa</taxon>
    </lineage>
</organism>
<keyword evidence="12" id="KW-1185">Reference proteome</keyword>
<keyword evidence="7 9" id="KW-1133">Transmembrane helix</keyword>
<comment type="caution">
    <text evidence="11">The sequence shown here is derived from an EMBL/GenBank/DDBJ whole genome shotgun (WGS) entry which is preliminary data.</text>
</comment>
<evidence type="ECO:0000313" key="11">
    <source>
        <dbReference type="EMBL" id="MFB9051452.1"/>
    </source>
</evidence>
<gene>
    <name evidence="11" type="ORF">ACFFVB_00030</name>
</gene>
<keyword evidence="3 9" id="KW-0813">Transport</keyword>
<evidence type="ECO:0000259" key="10">
    <source>
        <dbReference type="PROSITE" id="PS51012"/>
    </source>
</evidence>
<keyword evidence="4 9" id="KW-1003">Cell membrane</keyword>
<evidence type="ECO:0000256" key="7">
    <source>
        <dbReference type="ARBA" id="ARBA00022989"/>
    </source>
</evidence>
<comment type="similarity">
    <text evidence="2 9">Belongs to the ABC-2 integral membrane protein family.</text>
</comment>
<comment type="subcellular location">
    <subcellularLocation>
        <location evidence="1">Cell inner membrane</location>
        <topology evidence="1">Multi-pass membrane protein</topology>
    </subcellularLocation>
    <subcellularLocation>
        <location evidence="9">Cell membrane</location>
        <topology evidence="9">Multi-pass membrane protein</topology>
    </subcellularLocation>
</comment>
<keyword evidence="6 9" id="KW-0812">Transmembrane</keyword>
<feature type="transmembrane region" description="Helical" evidence="9">
    <location>
        <begin position="87"/>
        <end position="106"/>
    </location>
</feature>
<dbReference type="InterPro" id="IPR047817">
    <property type="entry name" value="ABC2_TM_bact-type"/>
</dbReference>
<evidence type="ECO:0000256" key="5">
    <source>
        <dbReference type="ARBA" id="ARBA00022519"/>
    </source>
</evidence>
<dbReference type="Pfam" id="PF01061">
    <property type="entry name" value="ABC2_membrane"/>
    <property type="match status" value="1"/>
</dbReference>
<evidence type="ECO:0000256" key="4">
    <source>
        <dbReference type="ARBA" id="ARBA00022475"/>
    </source>
</evidence>
<reference evidence="11 12" key="1">
    <citation type="submission" date="2024-09" db="EMBL/GenBank/DDBJ databases">
        <authorList>
            <person name="Sun Q."/>
            <person name="Mori K."/>
        </authorList>
    </citation>
    <scope>NUCLEOTIDE SEQUENCE [LARGE SCALE GENOMIC DNA]</scope>
    <source>
        <strain evidence="11 12">CECT 8286</strain>
    </source>
</reference>
<feature type="transmembrane region" description="Helical" evidence="9">
    <location>
        <begin position="55"/>
        <end position="75"/>
    </location>
</feature>
<evidence type="ECO:0000256" key="1">
    <source>
        <dbReference type="ARBA" id="ARBA00004429"/>
    </source>
</evidence>
<keyword evidence="5" id="KW-0997">Cell inner membrane</keyword>
<feature type="transmembrane region" description="Helical" evidence="9">
    <location>
        <begin position="198"/>
        <end position="217"/>
    </location>
</feature>
<dbReference type="InterPro" id="IPR013525">
    <property type="entry name" value="ABC2_TM"/>
</dbReference>
<dbReference type="PANTHER" id="PTHR30413">
    <property type="entry name" value="INNER MEMBRANE TRANSPORT PERMEASE"/>
    <property type="match status" value="1"/>
</dbReference>
<accession>A0ABV5EW88</accession>
<evidence type="ECO:0000256" key="8">
    <source>
        <dbReference type="ARBA" id="ARBA00023136"/>
    </source>
</evidence>
<dbReference type="RefSeq" id="WP_382379885.1">
    <property type="nucleotide sequence ID" value="NZ_JBHMEZ010000001.1"/>
</dbReference>
<sequence>MQDSLQEDDWTIEIYPKSKLFDLNLKEVWKYKDLLSLFVRRDFVAVYKQTIFGPLWFFIQPILTTIMFMVVFGGIAKMSTDGMPQAVFYLSGIVMWNYFATVLGSASNTFNSNKGVFGKVYFPRLISPISVVFSKMLTFAVQFTLFIGVYLYYLLLTDANIQPNILILLTPVLILITAGLALGLGLTITSLTTKYRDFTFLLGFIIQLGMYATPIIYPANTITDEKIKMAIMANPMSGIIETFRYAFLGVGNFSWGALAYSVIVMVVLMVVGTLTFNKVEKSFMDTV</sequence>
<name>A0ABV5EW88_9FLAO</name>
<evidence type="ECO:0000313" key="12">
    <source>
        <dbReference type="Proteomes" id="UP001589605"/>
    </source>
</evidence>
<dbReference type="Proteomes" id="UP001589605">
    <property type="component" value="Unassembled WGS sequence"/>
</dbReference>
<feature type="transmembrane region" description="Helical" evidence="9">
    <location>
        <begin position="165"/>
        <end position="186"/>
    </location>
</feature>
<keyword evidence="8 9" id="KW-0472">Membrane</keyword>
<proteinExistence type="inferred from homology"/>
<evidence type="ECO:0000256" key="2">
    <source>
        <dbReference type="ARBA" id="ARBA00007783"/>
    </source>
</evidence>
<dbReference type="EMBL" id="JBHMEZ010000001">
    <property type="protein sequence ID" value="MFB9051452.1"/>
    <property type="molecule type" value="Genomic_DNA"/>
</dbReference>
<evidence type="ECO:0000256" key="6">
    <source>
        <dbReference type="ARBA" id="ARBA00022692"/>
    </source>
</evidence>
<feature type="transmembrane region" description="Helical" evidence="9">
    <location>
        <begin position="253"/>
        <end position="276"/>
    </location>
</feature>
<dbReference type="PANTHER" id="PTHR30413:SF8">
    <property type="entry name" value="TRANSPORT PERMEASE PROTEIN"/>
    <property type="match status" value="1"/>
</dbReference>
<feature type="transmembrane region" description="Helical" evidence="9">
    <location>
        <begin position="126"/>
        <end position="153"/>
    </location>
</feature>
<feature type="domain" description="ABC transmembrane type-2" evidence="10">
    <location>
        <begin position="52"/>
        <end position="279"/>
    </location>
</feature>
<evidence type="ECO:0000256" key="9">
    <source>
        <dbReference type="RuleBase" id="RU361157"/>
    </source>
</evidence>